<evidence type="ECO:0000256" key="4">
    <source>
        <dbReference type="ARBA" id="ARBA00047686"/>
    </source>
</evidence>
<dbReference type="HAMAP" id="MF_00116">
    <property type="entry name" value="dUTPase_bact"/>
    <property type="match status" value="1"/>
</dbReference>
<organism evidence="7 8">
    <name type="scientific">Natronocella acetinitrilica</name>
    <dbReference type="NCBI Taxonomy" id="414046"/>
    <lineage>
        <taxon>Bacteria</taxon>
        <taxon>Pseudomonadati</taxon>
        <taxon>Pseudomonadota</taxon>
        <taxon>Gammaproteobacteria</taxon>
        <taxon>Chromatiales</taxon>
        <taxon>Ectothiorhodospiraceae</taxon>
        <taxon>Natronocella</taxon>
    </lineage>
</organism>
<dbReference type="Proteomes" id="UP001205843">
    <property type="component" value="Unassembled WGS sequence"/>
</dbReference>
<dbReference type="EMBL" id="JALJXV010000003">
    <property type="protein sequence ID" value="MCP1674410.1"/>
    <property type="molecule type" value="Genomic_DNA"/>
</dbReference>
<evidence type="ECO:0000256" key="5">
    <source>
        <dbReference type="HAMAP-Rule" id="MF_00116"/>
    </source>
</evidence>
<sequence length="243" mass="26198">MICYRHYPLQLDRDAIGRCRLPRGAEIVGVDPAERAGGALRLRCLADAAQPEEARDFRLLSLDDSESAPVRAVGAVDGFLLVEIDPPAPAGSVRLFLDQHYDRSWGDPTYAKDGDAGIDLRAALTDADSLTLAPNSNALIPSGIRVRLPRALQIELRPRSGLAHKHRLAVTNSPATIDSGYLGEIFVSLENRGQAPYTVERGERIAQAVLMPYQRAGFVAVDHADALGESLRGAGGFGHSGRR</sequence>
<dbReference type="SUPFAM" id="SSF51283">
    <property type="entry name" value="dUTPase-like"/>
    <property type="match status" value="1"/>
</dbReference>
<proteinExistence type="inferred from homology"/>
<keyword evidence="8" id="KW-1185">Reference proteome</keyword>
<dbReference type="AlphaFoldDB" id="A0AAE3G240"/>
<dbReference type="NCBIfam" id="NF001862">
    <property type="entry name" value="PRK00601.1"/>
    <property type="match status" value="1"/>
</dbReference>
<evidence type="ECO:0000256" key="2">
    <source>
        <dbReference type="ARBA" id="ARBA00022801"/>
    </source>
</evidence>
<comment type="pathway">
    <text evidence="5">Pyrimidine metabolism; dUMP biosynthesis; dUMP from dCTP (dUTP route): step 2/2.</text>
</comment>
<keyword evidence="3 5" id="KW-0546">Nucleotide metabolism</keyword>
<evidence type="ECO:0000313" key="7">
    <source>
        <dbReference type="EMBL" id="MCP1674410.1"/>
    </source>
</evidence>
<dbReference type="EC" id="3.6.1.23" evidence="5"/>
<dbReference type="InterPro" id="IPR029054">
    <property type="entry name" value="dUTPase-like"/>
</dbReference>
<dbReference type="NCBIfam" id="TIGR00576">
    <property type="entry name" value="dut"/>
    <property type="match status" value="1"/>
</dbReference>
<reference evidence="7" key="1">
    <citation type="submission" date="2022-03" db="EMBL/GenBank/DDBJ databases">
        <title>Genomic Encyclopedia of Type Strains, Phase III (KMG-III): the genomes of soil and plant-associated and newly described type strains.</title>
        <authorList>
            <person name="Whitman W."/>
        </authorList>
    </citation>
    <scope>NUCLEOTIDE SEQUENCE</scope>
    <source>
        <strain evidence="7">ANL 6-2</strain>
    </source>
</reference>
<dbReference type="InterPro" id="IPR036157">
    <property type="entry name" value="dUTPase-like_sf"/>
</dbReference>
<feature type="domain" description="dUTPase-like" evidence="6">
    <location>
        <begin position="105"/>
        <end position="241"/>
    </location>
</feature>
<keyword evidence="5" id="KW-0460">Magnesium</keyword>
<feature type="binding site" evidence="5">
    <location>
        <begin position="159"/>
        <end position="161"/>
    </location>
    <ligand>
        <name>substrate</name>
    </ligand>
</feature>
<gene>
    <name evidence="5" type="primary">dut</name>
    <name evidence="7" type="ORF">J2T57_001512</name>
</gene>
<keyword evidence="2 5" id="KW-0378">Hydrolase</keyword>
<dbReference type="PANTHER" id="PTHR11241">
    <property type="entry name" value="DEOXYURIDINE 5'-TRIPHOSPHATE NUCLEOTIDOHYDROLASE"/>
    <property type="match status" value="1"/>
</dbReference>
<dbReference type="Pfam" id="PF00692">
    <property type="entry name" value="dUTPase"/>
    <property type="match status" value="1"/>
</dbReference>
<dbReference type="RefSeq" id="WP_253476379.1">
    <property type="nucleotide sequence ID" value="NZ_JALJXV010000003.1"/>
</dbReference>
<comment type="catalytic activity">
    <reaction evidence="4 5">
        <text>dUTP + H2O = dUMP + diphosphate + H(+)</text>
        <dbReference type="Rhea" id="RHEA:10248"/>
        <dbReference type="ChEBI" id="CHEBI:15377"/>
        <dbReference type="ChEBI" id="CHEBI:15378"/>
        <dbReference type="ChEBI" id="CHEBI:33019"/>
        <dbReference type="ChEBI" id="CHEBI:61555"/>
        <dbReference type="ChEBI" id="CHEBI:246422"/>
        <dbReference type="EC" id="3.6.1.23"/>
    </reaction>
</comment>
<evidence type="ECO:0000259" key="6">
    <source>
        <dbReference type="Pfam" id="PF00692"/>
    </source>
</evidence>
<dbReference type="CDD" id="cd07557">
    <property type="entry name" value="trimeric_dUTPase"/>
    <property type="match status" value="1"/>
</dbReference>
<comment type="similarity">
    <text evidence="1 5">Belongs to the dUTPase family.</text>
</comment>
<name>A0AAE3G240_9GAMM</name>
<feature type="binding site" evidence="5">
    <location>
        <position position="172"/>
    </location>
    <ligand>
        <name>substrate</name>
    </ligand>
</feature>
<dbReference type="Gene3D" id="2.70.40.10">
    <property type="match status" value="1"/>
</dbReference>
<keyword evidence="5" id="KW-0479">Metal-binding</keyword>
<evidence type="ECO:0000256" key="3">
    <source>
        <dbReference type="ARBA" id="ARBA00023080"/>
    </source>
</evidence>
<accession>A0AAE3G240</accession>
<protein>
    <recommendedName>
        <fullName evidence="5">Deoxyuridine 5'-triphosphate nucleotidohydrolase</fullName>
        <shortName evidence="5">dUTPase</shortName>
        <ecNumber evidence="5">3.6.1.23</ecNumber>
    </recommendedName>
    <alternativeName>
        <fullName evidence="5">dUTP pyrophosphatase</fullName>
    </alternativeName>
</protein>
<evidence type="ECO:0000313" key="8">
    <source>
        <dbReference type="Proteomes" id="UP001205843"/>
    </source>
</evidence>
<dbReference type="InterPro" id="IPR008181">
    <property type="entry name" value="dUTPase"/>
</dbReference>
<dbReference type="InterPro" id="IPR033704">
    <property type="entry name" value="dUTPase_trimeric"/>
</dbReference>
<evidence type="ECO:0000256" key="1">
    <source>
        <dbReference type="ARBA" id="ARBA00006581"/>
    </source>
</evidence>
<comment type="caution">
    <text evidence="5">Lacks conserved residue(s) required for the propagation of feature annotation.</text>
</comment>
<comment type="cofactor">
    <cofactor evidence="5">
        <name>Mg(2+)</name>
        <dbReference type="ChEBI" id="CHEBI:18420"/>
    </cofactor>
</comment>
<dbReference type="GO" id="GO:0046081">
    <property type="term" value="P:dUTP catabolic process"/>
    <property type="evidence" value="ECO:0007669"/>
    <property type="project" value="InterPro"/>
</dbReference>
<dbReference type="GO" id="GO:0006226">
    <property type="term" value="P:dUMP biosynthetic process"/>
    <property type="evidence" value="ECO:0007669"/>
    <property type="project" value="UniProtKB-UniRule"/>
</dbReference>
<dbReference type="GO" id="GO:0000287">
    <property type="term" value="F:magnesium ion binding"/>
    <property type="evidence" value="ECO:0007669"/>
    <property type="project" value="UniProtKB-UniRule"/>
</dbReference>
<dbReference type="PANTHER" id="PTHR11241:SF0">
    <property type="entry name" value="DEOXYURIDINE 5'-TRIPHOSPHATE NUCLEOTIDOHYDROLASE"/>
    <property type="match status" value="1"/>
</dbReference>
<feature type="binding site" evidence="5">
    <location>
        <begin position="176"/>
        <end position="178"/>
    </location>
    <ligand>
        <name>substrate</name>
    </ligand>
</feature>
<comment type="function">
    <text evidence="5">This enzyme is involved in nucleotide metabolism: it produces dUMP, the immediate precursor of thymidine nucleotides and it decreases the intracellular concentration of dUTP so that uracil cannot be incorporated into DNA.</text>
</comment>
<dbReference type="GO" id="GO:0004170">
    <property type="term" value="F:dUTP diphosphatase activity"/>
    <property type="evidence" value="ECO:0007669"/>
    <property type="project" value="UniProtKB-UniRule"/>
</dbReference>
<comment type="caution">
    <text evidence="7">The sequence shown here is derived from an EMBL/GenBank/DDBJ whole genome shotgun (WGS) entry which is preliminary data.</text>
</comment>